<keyword evidence="2" id="KW-1185">Reference proteome</keyword>
<dbReference type="EMBL" id="CALSDN010000002">
    <property type="protein sequence ID" value="CAH6719428.1"/>
    <property type="molecule type" value="Genomic_DNA"/>
</dbReference>
<evidence type="ECO:0000313" key="1">
    <source>
        <dbReference type="EMBL" id="CAH6719428.1"/>
    </source>
</evidence>
<accession>A0ACA9Y3P5</accession>
<name>A0ACA9Y3P5_9ASCO</name>
<protein>
    <submittedName>
        <fullName evidence="1">Pyridoxal reductase</fullName>
    </submittedName>
</protein>
<comment type="caution">
    <text evidence="1">The sequence shown here is derived from an EMBL/GenBank/DDBJ whole genome shotgun (WGS) entry which is preliminary data.</text>
</comment>
<evidence type="ECO:0000313" key="2">
    <source>
        <dbReference type="Proteomes" id="UP001152531"/>
    </source>
</evidence>
<proteinExistence type="predicted"/>
<organism evidence="1 2">
    <name type="scientific">[Candida] jaroonii</name>
    <dbReference type="NCBI Taxonomy" id="467808"/>
    <lineage>
        <taxon>Eukaryota</taxon>
        <taxon>Fungi</taxon>
        <taxon>Dikarya</taxon>
        <taxon>Ascomycota</taxon>
        <taxon>Saccharomycotina</taxon>
        <taxon>Pichiomycetes</taxon>
        <taxon>Debaryomycetaceae</taxon>
        <taxon>Yamadazyma</taxon>
    </lineage>
</organism>
<sequence>MSINIPDKAYGTMSLTWTNTPPKREESLEILKYLYEKKGLRHFNGGMLYQSDPAFNNLQLLSEFFESFDGSDCIFSFKGCINKMTYMPDSSPEFIDTEFLEIAEAFKKVTNKPKVIFNIGRIDKTRPMEEVAKYLQKKVSQDELIVGWGISECGPETLYKAVSTAEVSLLELEISMLTQDVIDLGTLKIASDYGVPIIAYSPMAKGLLTDKGVSPGYLEYLGPTSRVIAAGFDRFKPENYEANLKFLKQLYDYAHNKKNCSLQQLALAYVSGLSGLENFKDITKVTKIVPLPGSANLENIDQLYSEVKLSSTEVLEIQDIIGSNTVHGIRYNSLFAPTLNA</sequence>
<gene>
    <name evidence="1" type="ORF">CLIB1444_02S08350</name>
</gene>
<reference evidence="1" key="1">
    <citation type="submission" date="2022-06" db="EMBL/GenBank/DDBJ databases">
        <authorList>
            <person name="Legras J.-L."/>
            <person name="Devillers H."/>
            <person name="Grondin C."/>
        </authorList>
    </citation>
    <scope>NUCLEOTIDE SEQUENCE</scope>
    <source>
        <strain evidence="1">CLIB 1444</strain>
    </source>
</reference>
<dbReference type="Proteomes" id="UP001152531">
    <property type="component" value="Unassembled WGS sequence"/>
</dbReference>